<dbReference type="InterPro" id="IPR013783">
    <property type="entry name" value="Ig-like_fold"/>
</dbReference>
<evidence type="ECO:0000313" key="1">
    <source>
        <dbReference type="EMBL" id="SEJ31253.1"/>
    </source>
</evidence>
<dbReference type="Gene3D" id="2.60.40.10">
    <property type="entry name" value="Immunoglobulins"/>
    <property type="match status" value="1"/>
</dbReference>
<protein>
    <recommendedName>
        <fullName evidence="3">Por secretion system C-terminal sorting domain-containing protein</fullName>
    </recommendedName>
</protein>
<sequence>MKTFFLTIQNFARLFAGVLIYVSVGQAIGQDFSSVADGKWKQNSTWSSSTSCNSNQNLSSGFPPIAKNWGCAITVGINHEVEYDGNAQGFGSGTFSGVWLGANAKLIFNGNLTINGGGSVPQIVLAEGAELVVNGQFVIDRKVTIVVPKNAKMTIKEFVIGNNQPTITVEEGGILEVLERTVMRSNANLNVYGLFETVDLNYTSGGTVTIGSQNGTARVTGDLDITNGNLNLHGSGNILVTGTTSTGQSGSIRLKDDANGLFTGNVTMSHGGSLQAENNASFTFEENLHTSGGATITTRNTAMGLIKKDVTMTNGSFHLHDTSEIFVGGKLTASNGGSINGKNTSGFFICDYPNSTQKETYHVTMKNDAFYGPGCLALPVVWKSFSVTPLAVQGNQLVWKTAKETASSHYEIERSVGGVDNFEKLGEVVAAGWTSAETRYTFQDTRLGGIEGMVYYRLKQVDFTGESAYSEVISTSVESSEPEEIRLTAFPNPSDGSNLQLKVSEGFVSGPVHVRFSHGAFSVSFEGEIGMSLDQWLQEVIQEASKGVCVLELVCGGEVHRVKIMKI</sequence>
<gene>
    <name evidence="1" type="ORF">SAMN05192553_103187</name>
</gene>
<dbReference type="Proteomes" id="UP000199403">
    <property type="component" value="Unassembled WGS sequence"/>
</dbReference>
<evidence type="ECO:0008006" key="3">
    <source>
        <dbReference type="Google" id="ProtNLM"/>
    </source>
</evidence>
<organism evidence="1 2">
    <name type="scientific">Cyclobacterium xiamenense</name>
    <dbReference type="NCBI Taxonomy" id="1297121"/>
    <lineage>
        <taxon>Bacteria</taxon>
        <taxon>Pseudomonadati</taxon>
        <taxon>Bacteroidota</taxon>
        <taxon>Cytophagia</taxon>
        <taxon>Cytophagales</taxon>
        <taxon>Cyclobacteriaceae</taxon>
        <taxon>Cyclobacterium</taxon>
    </lineage>
</organism>
<dbReference type="STRING" id="1416801.SAMN05192553_103187"/>
<dbReference type="InterPro" id="IPR011050">
    <property type="entry name" value="Pectin_lyase_fold/virulence"/>
</dbReference>
<accession>A0A1H6XQA4</accession>
<dbReference type="RefSeq" id="WP_092173342.1">
    <property type="nucleotide sequence ID" value="NZ_FNZH01000003.1"/>
</dbReference>
<dbReference type="EMBL" id="FNZH01000003">
    <property type="protein sequence ID" value="SEJ31253.1"/>
    <property type="molecule type" value="Genomic_DNA"/>
</dbReference>
<evidence type="ECO:0000313" key="2">
    <source>
        <dbReference type="Proteomes" id="UP000199403"/>
    </source>
</evidence>
<reference evidence="2" key="1">
    <citation type="submission" date="2016-10" db="EMBL/GenBank/DDBJ databases">
        <authorList>
            <person name="Varghese N."/>
            <person name="Submissions S."/>
        </authorList>
    </citation>
    <scope>NUCLEOTIDE SEQUENCE [LARGE SCALE GENOMIC DNA]</scope>
    <source>
        <strain evidence="2">IBRC-M 10761</strain>
    </source>
</reference>
<dbReference type="AlphaFoldDB" id="A0A1H6XQA4"/>
<keyword evidence="2" id="KW-1185">Reference proteome</keyword>
<proteinExistence type="predicted"/>
<dbReference type="SUPFAM" id="SSF51126">
    <property type="entry name" value="Pectin lyase-like"/>
    <property type="match status" value="1"/>
</dbReference>
<name>A0A1H6XQA4_9BACT</name>
<dbReference type="OrthoDB" id="1443240at2"/>